<dbReference type="PANTHER" id="PTHR11967">
    <property type="entry name" value="ALPHA-1-ACID GLYCOPROTEIN"/>
    <property type="match status" value="1"/>
</dbReference>
<dbReference type="AlphaFoldDB" id="A0AAV2LK70"/>
<keyword evidence="3 5" id="KW-0732">Signal</keyword>
<dbReference type="Proteomes" id="UP001497482">
    <property type="component" value="Chromosome 3"/>
</dbReference>
<evidence type="ECO:0000256" key="1">
    <source>
        <dbReference type="ARBA" id="ARBA00004613"/>
    </source>
</evidence>
<sequence>MKRIAVVILSILSLGQCAPLDNCETLLTPKSISRDEMLGKWMYIGGTSDLPGSRSLVHLLTSAWIDTRPTPQSNILELIQAQRIYGKCTTLKYNVTFENNILLIEHPFYLKEVYLSTECGDCLVAYETVETDDDAFQSLLLFSKSRTVPPAAVEMLKKQAACLKMPSLLMIDPNNEICPEDLSPVEGLPALNKYLEAKTGHYVAKILDSIFDFFIN</sequence>
<organism evidence="6 7">
    <name type="scientific">Knipowitschia caucasica</name>
    <name type="common">Caucasian dwarf goby</name>
    <name type="synonym">Pomatoschistus caucasicus</name>
    <dbReference type="NCBI Taxonomy" id="637954"/>
    <lineage>
        <taxon>Eukaryota</taxon>
        <taxon>Metazoa</taxon>
        <taxon>Chordata</taxon>
        <taxon>Craniata</taxon>
        <taxon>Vertebrata</taxon>
        <taxon>Euteleostomi</taxon>
        <taxon>Actinopterygii</taxon>
        <taxon>Neopterygii</taxon>
        <taxon>Teleostei</taxon>
        <taxon>Neoteleostei</taxon>
        <taxon>Acanthomorphata</taxon>
        <taxon>Gobiaria</taxon>
        <taxon>Gobiiformes</taxon>
        <taxon>Gobioidei</taxon>
        <taxon>Gobiidae</taxon>
        <taxon>Gobiinae</taxon>
        <taxon>Knipowitschia</taxon>
    </lineage>
</organism>
<evidence type="ECO:0000256" key="4">
    <source>
        <dbReference type="ARBA" id="ARBA00023180"/>
    </source>
</evidence>
<reference evidence="6 7" key="1">
    <citation type="submission" date="2024-04" db="EMBL/GenBank/DDBJ databases">
        <authorList>
            <person name="Waldvogel A.-M."/>
            <person name="Schoenle A."/>
        </authorList>
    </citation>
    <scope>NUCLEOTIDE SEQUENCE [LARGE SCALE GENOMIC DNA]</scope>
</reference>
<dbReference type="Pfam" id="PF11032">
    <property type="entry name" value="ApoM"/>
    <property type="match status" value="1"/>
</dbReference>
<evidence type="ECO:0000256" key="5">
    <source>
        <dbReference type="SAM" id="SignalP"/>
    </source>
</evidence>
<evidence type="ECO:0000256" key="2">
    <source>
        <dbReference type="ARBA" id="ARBA00022525"/>
    </source>
</evidence>
<dbReference type="SUPFAM" id="SSF50814">
    <property type="entry name" value="Lipocalins"/>
    <property type="match status" value="1"/>
</dbReference>
<evidence type="ECO:0000313" key="7">
    <source>
        <dbReference type="Proteomes" id="UP001497482"/>
    </source>
</evidence>
<dbReference type="GO" id="GO:0005576">
    <property type="term" value="C:extracellular region"/>
    <property type="evidence" value="ECO:0007669"/>
    <property type="project" value="UniProtKB-SubCell"/>
</dbReference>
<keyword evidence="4" id="KW-0325">Glycoprotein</keyword>
<feature type="signal peptide" evidence="5">
    <location>
        <begin position="1"/>
        <end position="17"/>
    </location>
</feature>
<dbReference type="InterPro" id="IPR022734">
    <property type="entry name" value="ApoM"/>
</dbReference>
<dbReference type="Gene3D" id="2.40.128.20">
    <property type="match status" value="1"/>
</dbReference>
<feature type="chain" id="PRO_5043348697" description="Apolipoprotein M" evidence="5">
    <location>
        <begin position="18"/>
        <end position="216"/>
    </location>
</feature>
<proteinExistence type="predicted"/>
<dbReference type="EMBL" id="OZ035825">
    <property type="protein sequence ID" value="CAL1601525.1"/>
    <property type="molecule type" value="Genomic_DNA"/>
</dbReference>
<evidence type="ECO:0008006" key="8">
    <source>
        <dbReference type="Google" id="ProtNLM"/>
    </source>
</evidence>
<evidence type="ECO:0000256" key="3">
    <source>
        <dbReference type="ARBA" id="ARBA00022729"/>
    </source>
</evidence>
<accession>A0AAV2LK70</accession>
<name>A0AAV2LK70_KNICA</name>
<comment type="subcellular location">
    <subcellularLocation>
        <location evidence="1">Secreted</location>
    </subcellularLocation>
</comment>
<protein>
    <recommendedName>
        <fullName evidence="8">Apolipoprotein M</fullName>
    </recommendedName>
</protein>
<dbReference type="PANTHER" id="PTHR11967:SF2">
    <property type="entry name" value="ALPHA-1-ACID GLYCOPROTEIN 1"/>
    <property type="match status" value="1"/>
</dbReference>
<gene>
    <name evidence="6" type="ORF">KC01_LOCUS29474</name>
</gene>
<keyword evidence="7" id="KW-1185">Reference proteome</keyword>
<dbReference type="InterPro" id="IPR012674">
    <property type="entry name" value="Calycin"/>
</dbReference>
<keyword evidence="2" id="KW-0964">Secreted</keyword>
<evidence type="ECO:0000313" key="6">
    <source>
        <dbReference type="EMBL" id="CAL1601525.1"/>
    </source>
</evidence>